<evidence type="ECO:0000313" key="3">
    <source>
        <dbReference type="Proteomes" id="UP000013827"/>
    </source>
</evidence>
<dbReference type="SUPFAM" id="SSF51197">
    <property type="entry name" value="Clavaminate synthase-like"/>
    <property type="match status" value="1"/>
</dbReference>
<dbReference type="SUPFAM" id="SSF109604">
    <property type="entry name" value="HD-domain/PDEase-like"/>
    <property type="match status" value="1"/>
</dbReference>
<evidence type="ECO:0000259" key="1">
    <source>
        <dbReference type="Pfam" id="PF01966"/>
    </source>
</evidence>
<accession>A0A0D3JSC1</accession>
<protein>
    <recommendedName>
        <fullName evidence="1">HD domain-containing protein</fullName>
    </recommendedName>
</protein>
<dbReference type="Gene3D" id="2.60.120.620">
    <property type="entry name" value="q2cbj1_9rhob like domain"/>
    <property type="match status" value="1"/>
</dbReference>
<proteinExistence type="predicted"/>
<dbReference type="InterPro" id="IPR052567">
    <property type="entry name" value="OP_Dioxygenase"/>
</dbReference>
<dbReference type="InterPro" id="IPR008775">
    <property type="entry name" value="Phytyl_CoA_dOase-like"/>
</dbReference>
<dbReference type="Pfam" id="PF01966">
    <property type="entry name" value="HD"/>
    <property type="match status" value="1"/>
</dbReference>
<dbReference type="PANTHER" id="PTHR40202:SF1">
    <property type="entry name" value="HD DOMAIN-CONTAINING PROTEIN"/>
    <property type="match status" value="1"/>
</dbReference>
<evidence type="ECO:0000313" key="2">
    <source>
        <dbReference type="EnsemblProtists" id="EOD26406"/>
    </source>
</evidence>
<dbReference type="PaxDb" id="2903-EOD26406"/>
<dbReference type="OMA" id="RICRVEN"/>
<dbReference type="Gene3D" id="1.10.3210.10">
    <property type="entry name" value="Hypothetical protein af1432"/>
    <property type="match status" value="1"/>
</dbReference>
<dbReference type="RefSeq" id="XP_005778835.1">
    <property type="nucleotide sequence ID" value="XM_005778778.1"/>
</dbReference>
<dbReference type="Proteomes" id="UP000013827">
    <property type="component" value="Unassembled WGS sequence"/>
</dbReference>
<dbReference type="eggNOG" id="ENOG502S41Z">
    <property type="taxonomic scope" value="Eukaryota"/>
</dbReference>
<reference evidence="3" key="1">
    <citation type="journal article" date="2013" name="Nature">
        <title>Pan genome of the phytoplankton Emiliania underpins its global distribution.</title>
        <authorList>
            <person name="Read B.A."/>
            <person name="Kegel J."/>
            <person name="Klute M.J."/>
            <person name="Kuo A."/>
            <person name="Lefebvre S.C."/>
            <person name="Maumus F."/>
            <person name="Mayer C."/>
            <person name="Miller J."/>
            <person name="Monier A."/>
            <person name="Salamov A."/>
            <person name="Young J."/>
            <person name="Aguilar M."/>
            <person name="Claverie J.M."/>
            <person name="Frickenhaus S."/>
            <person name="Gonzalez K."/>
            <person name="Herman E.K."/>
            <person name="Lin Y.C."/>
            <person name="Napier J."/>
            <person name="Ogata H."/>
            <person name="Sarno A.F."/>
            <person name="Shmutz J."/>
            <person name="Schroeder D."/>
            <person name="de Vargas C."/>
            <person name="Verret F."/>
            <person name="von Dassow P."/>
            <person name="Valentin K."/>
            <person name="Van de Peer Y."/>
            <person name="Wheeler G."/>
            <person name="Dacks J.B."/>
            <person name="Delwiche C.F."/>
            <person name="Dyhrman S.T."/>
            <person name="Glockner G."/>
            <person name="John U."/>
            <person name="Richards T."/>
            <person name="Worden A.Z."/>
            <person name="Zhang X."/>
            <person name="Grigoriev I.V."/>
            <person name="Allen A.E."/>
            <person name="Bidle K."/>
            <person name="Borodovsky M."/>
            <person name="Bowler C."/>
            <person name="Brownlee C."/>
            <person name="Cock J.M."/>
            <person name="Elias M."/>
            <person name="Gladyshev V.N."/>
            <person name="Groth M."/>
            <person name="Guda C."/>
            <person name="Hadaegh A."/>
            <person name="Iglesias-Rodriguez M.D."/>
            <person name="Jenkins J."/>
            <person name="Jones B.M."/>
            <person name="Lawson T."/>
            <person name="Leese F."/>
            <person name="Lindquist E."/>
            <person name="Lobanov A."/>
            <person name="Lomsadze A."/>
            <person name="Malik S.B."/>
            <person name="Marsh M.E."/>
            <person name="Mackinder L."/>
            <person name="Mock T."/>
            <person name="Mueller-Roeber B."/>
            <person name="Pagarete A."/>
            <person name="Parker M."/>
            <person name="Probert I."/>
            <person name="Quesneville H."/>
            <person name="Raines C."/>
            <person name="Rensing S.A."/>
            <person name="Riano-Pachon D.M."/>
            <person name="Richier S."/>
            <person name="Rokitta S."/>
            <person name="Shiraiwa Y."/>
            <person name="Soanes D.M."/>
            <person name="van der Giezen M."/>
            <person name="Wahlund T.M."/>
            <person name="Williams B."/>
            <person name="Wilson W."/>
            <person name="Wolfe G."/>
            <person name="Wurch L.L."/>
        </authorList>
    </citation>
    <scope>NUCLEOTIDE SEQUENCE</scope>
</reference>
<dbReference type="KEGG" id="ehx:EMIHUDRAFT_205428"/>
<dbReference type="InterPro" id="IPR006674">
    <property type="entry name" value="HD_domain"/>
</dbReference>
<keyword evidence="3" id="KW-1185">Reference proteome</keyword>
<dbReference type="EnsemblProtists" id="EOD26406">
    <property type="protein sequence ID" value="EOD26406"/>
    <property type="gene ID" value="EMIHUDRAFT_205428"/>
</dbReference>
<dbReference type="CDD" id="cd00077">
    <property type="entry name" value="HDc"/>
    <property type="match status" value="1"/>
</dbReference>
<feature type="domain" description="HD" evidence="1">
    <location>
        <begin position="44"/>
        <end position="131"/>
    </location>
</feature>
<dbReference type="HOGENOM" id="CLU_595065_0_0_1"/>
<sequence length="479" mass="51608">MLPPFLGDASDVEAVVDASARRLFSLFERHGSSDYIGEPMSITEHSVQTANAALKAGETDMAVLACLLHDVGHLCGLEAGHAPGMGGCGTPDHERIGADFLGALGLPQDIAYLCHHHVGAKRYLCATVPGYEERLSEASSVTLQHQGGPMSPAEVAAADADPRWPLVLRMRRYDEAGKDPHAAATSPRDFEAPLRAALRASVVQQLDAAAASPLAYPLSPFASGYLLSQEQLRFWDEQGYLTLRQALPPATAAALSAMADEAAALPRGACYPWLLHDERSRVDGEVRICRVENFVKHHRGWGEVGLGLLQQLVTQAFRAPAVLFKDKINFKGPGGGGFLAHQDATAYATDKLATRHISVRLPIDDSTAHNGPLEVAPGQHRRGILPHETGIIVSEQEAAMRFEPLLVSPGDVVLFDSYLPHRSSANHSDTWRRSGYYTYNLASEGDFHAAYYAEKAETWAAGEGGKISITNDFGGHIVS</sequence>
<organism evidence="2 3">
    <name type="scientific">Emiliania huxleyi (strain CCMP1516)</name>
    <dbReference type="NCBI Taxonomy" id="280463"/>
    <lineage>
        <taxon>Eukaryota</taxon>
        <taxon>Haptista</taxon>
        <taxon>Haptophyta</taxon>
        <taxon>Prymnesiophyceae</taxon>
        <taxon>Isochrysidales</taxon>
        <taxon>Noelaerhabdaceae</taxon>
        <taxon>Emiliania</taxon>
    </lineage>
</organism>
<dbReference type="AlphaFoldDB" id="A0A0D3JSC1"/>
<reference evidence="2" key="2">
    <citation type="submission" date="2024-10" db="UniProtKB">
        <authorList>
            <consortium name="EnsemblProtists"/>
        </authorList>
    </citation>
    <scope>IDENTIFICATION</scope>
</reference>
<name>A0A0D3JSC1_EMIH1</name>
<dbReference type="InterPro" id="IPR003607">
    <property type="entry name" value="HD/PDEase_dom"/>
</dbReference>
<dbReference type="GeneID" id="17271952"/>
<dbReference type="Pfam" id="PF05721">
    <property type="entry name" value="PhyH"/>
    <property type="match status" value="1"/>
</dbReference>
<dbReference type="PANTHER" id="PTHR40202">
    <property type="match status" value="1"/>
</dbReference>